<organism evidence="2 3">
    <name type="scientific">Halomonas binhaiensis</name>
    <dbReference type="NCBI Taxonomy" id="2562282"/>
    <lineage>
        <taxon>Bacteria</taxon>
        <taxon>Pseudomonadati</taxon>
        <taxon>Pseudomonadota</taxon>
        <taxon>Gammaproteobacteria</taxon>
        <taxon>Oceanospirillales</taxon>
        <taxon>Halomonadaceae</taxon>
        <taxon>Halomonas</taxon>
    </lineage>
</organism>
<dbReference type="PANTHER" id="PTHR36920">
    <property type="match status" value="1"/>
</dbReference>
<name>A0A5C1NHG3_9GAMM</name>
<feature type="chain" id="PRO_5023094706" evidence="1">
    <location>
        <begin position="20"/>
        <end position="199"/>
    </location>
</feature>
<dbReference type="Pfam" id="PF03922">
    <property type="entry name" value="OmpW"/>
    <property type="match status" value="1"/>
</dbReference>
<gene>
    <name evidence="2" type="ORF">E4T21_13010</name>
</gene>
<evidence type="ECO:0000313" key="3">
    <source>
        <dbReference type="Proteomes" id="UP000324285"/>
    </source>
</evidence>
<dbReference type="InterPro" id="IPR005618">
    <property type="entry name" value="OMPW"/>
</dbReference>
<evidence type="ECO:0000256" key="1">
    <source>
        <dbReference type="SAM" id="SignalP"/>
    </source>
</evidence>
<dbReference type="Proteomes" id="UP000324285">
    <property type="component" value="Chromosome"/>
</dbReference>
<dbReference type="KEGG" id="hbh:E4T21_13010"/>
<sequence>MKTARLIASAALLTTTAFAAQSALAYQAGDIYGRLSFEKQDSQHSSIRADPWTLGVSNATGFGYAAGYLFHDKFGVELNGSQTMKHEMSHIGVFKRTPINLMLNYYPLGGIAHTRINPYLGLGVNYSDFSTESSFDGHIDDTWGVAVQAGMELSLTDNILVGAYARYAEADADLKVDGYHKGKLELDPVSVGAGLTYRF</sequence>
<keyword evidence="3" id="KW-1185">Reference proteome</keyword>
<dbReference type="GO" id="GO:0019867">
    <property type="term" value="C:outer membrane"/>
    <property type="evidence" value="ECO:0007669"/>
    <property type="project" value="InterPro"/>
</dbReference>
<feature type="signal peptide" evidence="1">
    <location>
        <begin position="1"/>
        <end position="19"/>
    </location>
</feature>
<dbReference type="AlphaFoldDB" id="A0A5C1NHG3"/>
<accession>A0A5C1NHG3</accession>
<dbReference type="GO" id="GO:0055085">
    <property type="term" value="P:transmembrane transport"/>
    <property type="evidence" value="ECO:0007669"/>
    <property type="project" value="TreeGrafter"/>
</dbReference>
<dbReference type="RefSeq" id="WP_149285484.1">
    <property type="nucleotide sequence ID" value="NZ_CP038437.2"/>
</dbReference>
<dbReference type="PANTHER" id="PTHR36920:SF1">
    <property type="entry name" value="OUTER MEMBRANE PROTEIN W"/>
    <property type="match status" value="1"/>
</dbReference>
<evidence type="ECO:0000313" key="2">
    <source>
        <dbReference type="EMBL" id="QEM82360.1"/>
    </source>
</evidence>
<dbReference type="InterPro" id="IPR011250">
    <property type="entry name" value="OMP/PagP_B-barrel"/>
</dbReference>
<protein>
    <submittedName>
        <fullName evidence="2">OmpW family protein</fullName>
    </submittedName>
</protein>
<dbReference type="EMBL" id="CP038437">
    <property type="protein sequence ID" value="QEM82360.1"/>
    <property type="molecule type" value="Genomic_DNA"/>
</dbReference>
<dbReference type="Gene3D" id="2.40.160.20">
    <property type="match status" value="1"/>
</dbReference>
<keyword evidence="1" id="KW-0732">Signal</keyword>
<proteinExistence type="predicted"/>
<reference evidence="2" key="1">
    <citation type="submission" date="2021-02" db="EMBL/GenBank/DDBJ databases">
        <title>Strain Y2R2, a novel species of the genus Halomonas.</title>
        <authorList>
            <person name="Huang H."/>
        </authorList>
    </citation>
    <scope>NUCLEOTIDE SEQUENCE</scope>
    <source>
        <strain evidence="2">Y2R2</strain>
    </source>
</reference>
<dbReference type="OrthoDB" id="9807574at2"/>
<dbReference type="SUPFAM" id="SSF56925">
    <property type="entry name" value="OMPA-like"/>
    <property type="match status" value="1"/>
</dbReference>